<sequence length="72" mass="7907">MLGCVHALINLLRAIRPVMEGTGPKNILNTVYGENSIVHIITEKAVQRACLQVPTQLAHIQDPKIQILLVQA</sequence>
<keyword evidence="2" id="KW-1185">Reference proteome</keyword>
<comment type="caution">
    <text evidence="1">The sequence shown here is derived from an EMBL/GenBank/DDBJ whole genome shotgun (WGS) entry which is preliminary data.</text>
</comment>
<gene>
    <name evidence="1" type="ORF">DPMN_162853</name>
</gene>
<dbReference type="Proteomes" id="UP000828390">
    <property type="component" value="Unassembled WGS sequence"/>
</dbReference>
<dbReference type="EMBL" id="JAIWYP010000008">
    <property type="protein sequence ID" value="KAH3784782.1"/>
    <property type="molecule type" value="Genomic_DNA"/>
</dbReference>
<accession>A0A9D4ER21</accession>
<name>A0A9D4ER21_DREPO</name>
<organism evidence="1 2">
    <name type="scientific">Dreissena polymorpha</name>
    <name type="common">Zebra mussel</name>
    <name type="synonym">Mytilus polymorpha</name>
    <dbReference type="NCBI Taxonomy" id="45954"/>
    <lineage>
        <taxon>Eukaryota</taxon>
        <taxon>Metazoa</taxon>
        <taxon>Spiralia</taxon>
        <taxon>Lophotrochozoa</taxon>
        <taxon>Mollusca</taxon>
        <taxon>Bivalvia</taxon>
        <taxon>Autobranchia</taxon>
        <taxon>Heteroconchia</taxon>
        <taxon>Euheterodonta</taxon>
        <taxon>Imparidentia</taxon>
        <taxon>Neoheterodontei</taxon>
        <taxon>Myida</taxon>
        <taxon>Dreissenoidea</taxon>
        <taxon>Dreissenidae</taxon>
        <taxon>Dreissena</taxon>
    </lineage>
</organism>
<evidence type="ECO:0000313" key="2">
    <source>
        <dbReference type="Proteomes" id="UP000828390"/>
    </source>
</evidence>
<evidence type="ECO:0000313" key="1">
    <source>
        <dbReference type="EMBL" id="KAH3784782.1"/>
    </source>
</evidence>
<proteinExistence type="predicted"/>
<reference evidence="1" key="2">
    <citation type="submission" date="2020-11" db="EMBL/GenBank/DDBJ databases">
        <authorList>
            <person name="McCartney M.A."/>
            <person name="Auch B."/>
            <person name="Kono T."/>
            <person name="Mallez S."/>
            <person name="Becker A."/>
            <person name="Gohl D.M."/>
            <person name="Silverstein K.A.T."/>
            <person name="Koren S."/>
            <person name="Bechman K.B."/>
            <person name="Herman A."/>
            <person name="Abrahante J.E."/>
            <person name="Garbe J."/>
        </authorList>
    </citation>
    <scope>NUCLEOTIDE SEQUENCE</scope>
    <source>
        <strain evidence="1">Duluth1</strain>
        <tissue evidence="1">Whole animal</tissue>
    </source>
</reference>
<protein>
    <submittedName>
        <fullName evidence="1">Uncharacterized protein</fullName>
    </submittedName>
</protein>
<dbReference type="AlphaFoldDB" id="A0A9D4ER21"/>
<reference evidence="1" key="1">
    <citation type="journal article" date="2019" name="bioRxiv">
        <title>The Genome of the Zebra Mussel, Dreissena polymorpha: A Resource for Invasive Species Research.</title>
        <authorList>
            <person name="McCartney M.A."/>
            <person name="Auch B."/>
            <person name="Kono T."/>
            <person name="Mallez S."/>
            <person name="Zhang Y."/>
            <person name="Obille A."/>
            <person name="Becker A."/>
            <person name="Abrahante J.E."/>
            <person name="Garbe J."/>
            <person name="Badalamenti J.P."/>
            <person name="Herman A."/>
            <person name="Mangelson H."/>
            <person name="Liachko I."/>
            <person name="Sullivan S."/>
            <person name="Sone E.D."/>
            <person name="Koren S."/>
            <person name="Silverstein K.A.T."/>
            <person name="Beckman K.B."/>
            <person name="Gohl D.M."/>
        </authorList>
    </citation>
    <scope>NUCLEOTIDE SEQUENCE</scope>
    <source>
        <strain evidence="1">Duluth1</strain>
        <tissue evidence="1">Whole animal</tissue>
    </source>
</reference>